<dbReference type="EMBL" id="GAKP01009551">
    <property type="protein sequence ID" value="JAC49401.1"/>
    <property type="molecule type" value="Transcribed_RNA"/>
</dbReference>
<organism evidence="5">
    <name type="scientific">Bactrocera dorsalis</name>
    <name type="common">Oriental fruit fly</name>
    <name type="synonym">Dacus dorsalis</name>
    <dbReference type="NCBI Taxonomy" id="27457"/>
    <lineage>
        <taxon>Eukaryota</taxon>
        <taxon>Metazoa</taxon>
        <taxon>Ecdysozoa</taxon>
        <taxon>Arthropoda</taxon>
        <taxon>Hexapoda</taxon>
        <taxon>Insecta</taxon>
        <taxon>Pterygota</taxon>
        <taxon>Neoptera</taxon>
        <taxon>Endopterygota</taxon>
        <taxon>Diptera</taxon>
        <taxon>Brachycera</taxon>
        <taxon>Muscomorpha</taxon>
        <taxon>Tephritoidea</taxon>
        <taxon>Tephritidae</taxon>
        <taxon>Bactrocera</taxon>
        <taxon>Bactrocera</taxon>
    </lineage>
</organism>
<dbReference type="PANTHER" id="PTHR12461">
    <property type="entry name" value="HYPOXIA-INDUCIBLE FACTOR 1 ALPHA INHIBITOR-RELATED"/>
    <property type="match status" value="1"/>
</dbReference>
<dbReference type="SUPFAM" id="SSF51197">
    <property type="entry name" value="Clavaminate synthase-like"/>
    <property type="match status" value="1"/>
</dbReference>
<dbReference type="SMART" id="SM00558">
    <property type="entry name" value="JmjC"/>
    <property type="match status" value="1"/>
</dbReference>
<dbReference type="PROSITE" id="PS51184">
    <property type="entry name" value="JMJC"/>
    <property type="match status" value="1"/>
</dbReference>
<evidence type="ECO:0000256" key="1">
    <source>
        <dbReference type="ARBA" id="ARBA00004496"/>
    </source>
</evidence>
<keyword evidence="2" id="KW-0963">Cytoplasm</keyword>
<dbReference type="InterPro" id="IPR041667">
    <property type="entry name" value="Cupin_8"/>
</dbReference>
<gene>
    <name evidence="5" type="primary">HBAP1</name>
</gene>
<dbReference type="Gene3D" id="2.60.120.650">
    <property type="entry name" value="Cupin"/>
    <property type="match status" value="1"/>
</dbReference>
<dbReference type="PANTHER" id="PTHR12461:SF43">
    <property type="entry name" value="HSPB1-ASSOCIATED PROTEIN 1"/>
    <property type="match status" value="1"/>
</dbReference>
<feature type="domain" description="JmjC" evidence="4">
    <location>
        <begin position="99"/>
        <end position="258"/>
    </location>
</feature>
<dbReference type="InterPro" id="IPR003347">
    <property type="entry name" value="JmjC_dom"/>
</dbReference>
<accession>A0A034W1G5</accession>
<dbReference type="AlphaFoldDB" id="A0A034W1G5"/>
<sequence length="408" mass="47982">MAQTPLDLDTEAHKLRTLILNARKPFILRNFKMNWKCFEQSLEEWCANYDREVNSLTEFEVMPCNQGNNTPHWERCRESIQMSLSQFLEKQKTSTDKFWIGLNYQRMKNLPNALKQGIDFSRLGFSNTTNECNYWLCSTQTNTPCHYDTYGCNIVGQVYGRKSWILFPPNTPLSCTRVPYEESSVYCEENLYAPSPKEHQRLSELHESVYRCILDANDVLIVPRHWWHYVEAVDVSFSINYWIPLENDIEEQLKECIVKILIERFVQSGSREEQKYILNPNQLNEIESDAEIFEILEYLHNNLKTDRSTPKSRKLSVTRHPYQYLSEQETEKLIQDLPEGMIERVSPMQSNDYEILLKQNAKRFSATQTNNAQESNPLCNIKRALINSVCAPPVIEQIKMEFFKRNGQ</sequence>
<evidence type="ECO:0000313" key="5">
    <source>
        <dbReference type="EMBL" id="JAC49401.1"/>
    </source>
</evidence>
<comment type="subcellular location">
    <subcellularLocation>
        <location evidence="1">Cytoplasm</location>
    </subcellularLocation>
</comment>
<dbReference type="OrthoDB" id="438164at2759"/>
<dbReference type="Pfam" id="PF13621">
    <property type="entry name" value="Cupin_8"/>
    <property type="match status" value="1"/>
</dbReference>
<evidence type="ECO:0000259" key="4">
    <source>
        <dbReference type="PROSITE" id="PS51184"/>
    </source>
</evidence>
<evidence type="ECO:0000256" key="3">
    <source>
        <dbReference type="ARBA" id="ARBA00037342"/>
    </source>
</evidence>
<proteinExistence type="predicted"/>
<reference evidence="5" key="1">
    <citation type="journal article" date="2014" name="BMC Genomics">
        <title>Characterizing the developmental transcriptome of the oriental fruit fly, Bactrocera dorsalis (Diptera: Tephritidae) through comparative genomic analysis with Drosophila melanogaster utilizing modENCODE datasets.</title>
        <authorList>
            <person name="Geib S.M."/>
            <person name="Calla B."/>
            <person name="Hall B."/>
            <person name="Hou S."/>
            <person name="Manoukis N.C."/>
        </authorList>
    </citation>
    <scope>NUCLEOTIDE SEQUENCE</scope>
    <source>
        <strain evidence="5">Punador</strain>
    </source>
</reference>
<protein>
    <submittedName>
        <fullName evidence="5">HSPB1-associated protein 1</fullName>
    </submittedName>
</protein>
<name>A0A034W1G5_BACDO</name>
<comment type="function">
    <text evidence="3">May play a role in cellular stress response.</text>
</comment>
<dbReference type="GO" id="GO:0005737">
    <property type="term" value="C:cytoplasm"/>
    <property type="evidence" value="ECO:0007669"/>
    <property type="project" value="UniProtKB-SubCell"/>
</dbReference>
<evidence type="ECO:0000256" key="2">
    <source>
        <dbReference type="ARBA" id="ARBA00022490"/>
    </source>
</evidence>